<sequence length="79" mass="8918">MYLGRSTSMGKDLKKELNKRTRPAWAAFASVSEATNQLKDQDLRPHLFDSTVLPALLRSGDVGRHRCHVKEATHYPQSP</sequence>
<keyword evidence="2" id="KW-1185">Reference proteome</keyword>
<evidence type="ECO:0000313" key="1">
    <source>
        <dbReference type="EMBL" id="KAK6764636.1"/>
    </source>
</evidence>
<dbReference type="EMBL" id="JAVFWL010000006">
    <property type="protein sequence ID" value="KAK6764636.1"/>
    <property type="molecule type" value="Genomic_DNA"/>
</dbReference>
<evidence type="ECO:0000313" key="2">
    <source>
        <dbReference type="Proteomes" id="UP001303046"/>
    </source>
</evidence>
<protein>
    <submittedName>
        <fullName evidence="1">Uncharacterized protein</fullName>
    </submittedName>
</protein>
<accession>A0ABR1ERW0</accession>
<dbReference type="Proteomes" id="UP001303046">
    <property type="component" value="Unassembled WGS sequence"/>
</dbReference>
<name>A0ABR1ERW0_NECAM</name>
<organism evidence="1 2">
    <name type="scientific">Necator americanus</name>
    <name type="common">Human hookworm</name>
    <dbReference type="NCBI Taxonomy" id="51031"/>
    <lineage>
        <taxon>Eukaryota</taxon>
        <taxon>Metazoa</taxon>
        <taxon>Ecdysozoa</taxon>
        <taxon>Nematoda</taxon>
        <taxon>Chromadorea</taxon>
        <taxon>Rhabditida</taxon>
        <taxon>Rhabditina</taxon>
        <taxon>Rhabditomorpha</taxon>
        <taxon>Strongyloidea</taxon>
        <taxon>Ancylostomatidae</taxon>
        <taxon>Bunostominae</taxon>
        <taxon>Necator</taxon>
    </lineage>
</organism>
<gene>
    <name evidence="1" type="primary">Necator_chrX.g24981</name>
    <name evidence="1" type="ORF">RB195_024816</name>
</gene>
<comment type="caution">
    <text evidence="1">The sequence shown here is derived from an EMBL/GenBank/DDBJ whole genome shotgun (WGS) entry which is preliminary data.</text>
</comment>
<proteinExistence type="predicted"/>
<reference evidence="1 2" key="1">
    <citation type="submission" date="2023-08" db="EMBL/GenBank/DDBJ databases">
        <title>A Necator americanus chromosomal reference genome.</title>
        <authorList>
            <person name="Ilik V."/>
            <person name="Petrzelkova K.J."/>
            <person name="Pardy F."/>
            <person name="Fuh T."/>
            <person name="Niatou-Singa F.S."/>
            <person name="Gouil Q."/>
            <person name="Baker L."/>
            <person name="Ritchie M.E."/>
            <person name="Jex A.R."/>
            <person name="Gazzola D."/>
            <person name="Li H."/>
            <person name="Toshio Fujiwara R."/>
            <person name="Zhan B."/>
            <person name="Aroian R.V."/>
            <person name="Pafco B."/>
            <person name="Schwarz E.M."/>
        </authorList>
    </citation>
    <scope>NUCLEOTIDE SEQUENCE [LARGE SCALE GENOMIC DNA]</scope>
    <source>
        <strain evidence="1 2">Aroian</strain>
        <tissue evidence="1">Whole animal</tissue>
    </source>
</reference>